<dbReference type="EMBL" id="CP059472">
    <property type="protein sequence ID" value="QMS97380.1"/>
    <property type="molecule type" value="Genomic_DNA"/>
</dbReference>
<dbReference type="RefSeq" id="WP_181887898.1">
    <property type="nucleotide sequence ID" value="NZ_CP059472.1"/>
</dbReference>
<sequence>MEVLTSSGLDLKQIDSDFQEFILKSDHPCIMAKSLFKMNNYDLQAYDEMVSTETADQIISDLKKYVQSTKIGTTDFRSFVAVFPNNKFTDEVSYETALWQTLQMLHEADPENWDSNVSSDPNDSNFSFSILGHAFYVIGLHPASSRMARQAPYTTLVFNLHSQFEKLREMGTYENVRDMVRRNDEKLQGNINPVLKDFGEEAETRQYSGRHVEDSWKCPFHHKHSK</sequence>
<dbReference type="Proteomes" id="UP000539710">
    <property type="component" value="Unassembled WGS sequence"/>
</dbReference>
<reference evidence="1" key="3">
    <citation type="submission" date="2020-07" db="EMBL/GenBank/DDBJ databases">
        <authorList>
            <person name="Yang C."/>
        </authorList>
    </citation>
    <scope>NUCLEOTIDE SEQUENCE</scope>
    <source>
        <strain evidence="1">Cx-624</strain>
    </source>
</reference>
<dbReference type="EMBL" id="JACEUX010000004">
    <property type="protein sequence ID" value="MBA5247801.1"/>
    <property type="molecule type" value="Genomic_DNA"/>
</dbReference>
<name>A0A7D7LN52_9FLAO</name>
<evidence type="ECO:0000313" key="3">
    <source>
        <dbReference type="Proteomes" id="UP000515349"/>
    </source>
</evidence>
<dbReference type="Proteomes" id="UP000515349">
    <property type="component" value="Chromosome"/>
</dbReference>
<evidence type="ECO:0000313" key="2">
    <source>
        <dbReference type="EMBL" id="QMS97380.1"/>
    </source>
</evidence>
<dbReference type="PANTHER" id="PTHR40045:SF1">
    <property type="entry name" value="YQCI_YCGG FAMILY PROTEIN"/>
    <property type="match status" value="1"/>
</dbReference>
<evidence type="ECO:0000313" key="4">
    <source>
        <dbReference type="Proteomes" id="UP000539710"/>
    </source>
</evidence>
<keyword evidence="4" id="KW-1185">Reference proteome</keyword>
<evidence type="ECO:0000313" key="1">
    <source>
        <dbReference type="EMBL" id="MBA5247801.1"/>
    </source>
</evidence>
<accession>A0A7D7LN52</accession>
<dbReference type="NCBIfam" id="NF041366">
    <property type="entry name" value="GntA_guanitoxin"/>
    <property type="match status" value="1"/>
</dbReference>
<organism evidence="2 3">
    <name type="scientific">Marnyiella aurantia</name>
    <dbReference type="NCBI Taxonomy" id="2758037"/>
    <lineage>
        <taxon>Bacteria</taxon>
        <taxon>Pseudomonadati</taxon>
        <taxon>Bacteroidota</taxon>
        <taxon>Flavobacteriia</taxon>
        <taxon>Flavobacteriales</taxon>
        <taxon>Weeksellaceae</taxon>
        <taxon>Marnyiella</taxon>
    </lineage>
</organism>
<proteinExistence type="predicted"/>
<reference evidence="4" key="2">
    <citation type="submission" date="2020-07" db="EMBL/GenBank/DDBJ databases">
        <title>Flavobacterium sp. xlx-214.</title>
        <authorList>
            <person name="Yang C."/>
        </authorList>
    </citation>
    <scope>NUCLEOTIDE SEQUENCE [LARGE SCALE GENOMIC DNA]</scope>
    <source>
        <strain evidence="4">CX-624</strain>
    </source>
</reference>
<dbReference type="Pfam" id="PF08892">
    <property type="entry name" value="YqcI_YcgG"/>
    <property type="match status" value="1"/>
</dbReference>
<reference evidence="2 3" key="1">
    <citation type="submission" date="2020-07" db="EMBL/GenBank/DDBJ databases">
        <title>Chryseobacterium sp.cx-624.</title>
        <authorList>
            <person name="Yang C."/>
        </authorList>
    </citation>
    <scope>NUCLEOTIDE SEQUENCE [LARGE SCALE GENOMIC DNA]</scope>
    <source>
        <strain evidence="3">cx-624</strain>
        <strain evidence="2">Cx-624</strain>
    </source>
</reference>
<dbReference type="KEGG" id="cbau:H1R16_06430"/>
<dbReference type="AlphaFoldDB" id="A0A7D7LN52"/>
<gene>
    <name evidence="2" type="ORF">H1R16_06430</name>
    <name evidence="1" type="ORF">H2507_11535</name>
</gene>
<protein>
    <submittedName>
        <fullName evidence="2">YqcI/YcgG family protein</fullName>
    </submittedName>
</protein>
<dbReference type="InterPro" id="IPR014988">
    <property type="entry name" value="Uncharacterised_YqcI/YcgG"/>
</dbReference>
<dbReference type="PANTHER" id="PTHR40045">
    <property type="entry name" value="YCGG FAMILY PROTEIN"/>
    <property type="match status" value="1"/>
</dbReference>